<comment type="similarity">
    <text evidence="1 6">Belongs to the inositol monophosphatase superfamily. CysQ family.</text>
</comment>
<feature type="binding site" evidence="6">
    <location>
        <position position="101"/>
    </location>
    <ligand>
        <name>Mg(2+)</name>
        <dbReference type="ChEBI" id="CHEBI:18420"/>
        <label>1</label>
    </ligand>
</feature>
<accession>A0A2P2E6M5</accession>
<dbReference type="HAMAP" id="MF_02095">
    <property type="entry name" value="CysQ"/>
    <property type="match status" value="1"/>
</dbReference>
<dbReference type="GO" id="GO:0046854">
    <property type="term" value="P:phosphatidylinositol phosphate biosynthetic process"/>
    <property type="evidence" value="ECO:0007669"/>
    <property type="project" value="InterPro"/>
</dbReference>
<dbReference type="EMBL" id="BFBR01000001">
    <property type="protein sequence ID" value="GBF56715.1"/>
    <property type="molecule type" value="Genomic_DNA"/>
</dbReference>
<keyword evidence="4 6" id="KW-0378">Hydrolase</keyword>
<dbReference type="GO" id="GO:0008441">
    <property type="term" value="F:3'(2'),5'-bisphosphate nucleotidase activity"/>
    <property type="evidence" value="ECO:0007669"/>
    <property type="project" value="UniProtKB-UniRule"/>
</dbReference>
<feature type="binding site" evidence="6">
    <location>
        <begin position="103"/>
        <end position="106"/>
    </location>
    <ligand>
        <name>substrate</name>
    </ligand>
</feature>
<proteinExistence type="inferred from homology"/>
<evidence type="ECO:0000256" key="4">
    <source>
        <dbReference type="ARBA" id="ARBA00022801"/>
    </source>
</evidence>
<organism evidence="8 9">
    <name type="scientific">Candidatus Phycosocius bacilliformis</name>
    <dbReference type="NCBI Taxonomy" id="1445552"/>
    <lineage>
        <taxon>Bacteria</taxon>
        <taxon>Pseudomonadati</taxon>
        <taxon>Pseudomonadota</taxon>
        <taxon>Alphaproteobacteria</taxon>
        <taxon>Caulobacterales</taxon>
        <taxon>Caulobacterales incertae sedis</taxon>
        <taxon>Candidatus Phycosocius</taxon>
    </lineage>
</organism>
<name>A0A2P2E6M5_9PROT</name>
<keyword evidence="6 7" id="KW-0479">Metal-binding</keyword>
<dbReference type="InterPro" id="IPR006240">
    <property type="entry name" value="CysQ"/>
</dbReference>
<dbReference type="Gene3D" id="3.40.190.80">
    <property type="match status" value="1"/>
</dbReference>
<dbReference type="OrthoDB" id="9785695at2"/>
<evidence type="ECO:0000256" key="6">
    <source>
        <dbReference type="HAMAP-Rule" id="MF_02095"/>
    </source>
</evidence>
<feature type="binding site" evidence="6">
    <location>
        <position position="81"/>
    </location>
    <ligand>
        <name>Mg(2+)</name>
        <dbReference type="ChEBI" id="CHEBI:18420"/>
        <label>1</label>
    </ligand>
</feature>
<dbReference type="PROSITE" id="PS00630">
    <property type="entry name" value="IMP_2"/>
    <property type="match status" value="1"/>
</dbReference>
<dbReference type="PRINTS" id="PR00377">
    <property type="entry name" value="IMPHPHTASES"/>
</dbReference>
<dbReference type="PANTHER" id="PTHR43028">
    <property type="entry name" value="3'(2'),5'-BISPHOSPHATE NUCLEOTIDASE 1"/>
    <property type="match status" value="1"/>
</dbReference>
<dbReference type="GO" id="GO:0005886">
    <property type="term" value="C:plasma membrane"/>
    <property type="evidence" value="ECO:0007669"/>
    <property type="project" value="UniProtKB-SubCell"/>
</dbReference>
<comment type="catalytic activity">
    <reaction evidence="6">
        <text>adenosine 3',5'-bisphosphate + H2O = AMP + phosphate</text>
        <dbReference type="Rhea" id="RHEA:10040"/>
        <dbReference type="ChEBI" id="CHEBI:15377"/>
        <dbReference type="ChEBI" id="CHEBI:43474"/>
        <dbReference type="ChEBI" id="CHEBI:58343"/>
        <dbReference type="ChEBI" id="CHEBI:456215"/>
        <dbReference type="EC" id="3.1.3.7"/>
    </reaction>
</comment>
<keyword evidence="5 6" id="KW-0472">Membrane</keyword>
<reference evidence="8 9" key="1">
    <citation type="journal article" date="2018" name="Genome Announc.">
        <title>Draft Genome Sequence of "Candidatus Phycosocius bacilliformis," an Alphaproteobacterial Ectosymbiont of the Hydrocarbon-Producing Green Alga Botryococcus braunii.</title>
        <authorList>
            <person name="Tanabe Y."/>
            <person name="Yamaguchi H."/>
            <person name="Watanabe M.M."/>
        </authorList>
    </citation>
    <scope>NUCLEOTIDE SEQUENCE [LARGE SCALE GENOMIC DNA]</scope>
    <source>
        <strain evidence="8 9">BOTRYCO-2</strain>
    </source>
</reference>
<comment type="function">
    <text evidence="6">Converts adenosine-3',5'-bisphosphate (PAP) to AMP.</text>
</comment>
<comment type="subcellular location">
    <subcellularLocation>
        <location evidence="6">Cell inner membrane</location>
        <topology evidence="6">Peripheral membrane protein</topology>
        <orientation evidence="6">Cytoplasmic side</orientation>
    </subcellularLocation>
</comment>
<feature type="binding site" evidence="7">
    <location>
        <position position="81"/>
    </location>
    <ligand>
        <name>Mg(2+)</name>
        <dbReference type="ChEBI" id="CHEBI:18420"/>
        <label>1</label>
        <note>catalytic</note>
    </ligand>
</feature>
<feature type="binding site" evidence="6">
    <location>
        <position position="103"/>
    </location>
    <ligand>
        <name>Mg(2+)</name>
        <dbReference type="ChEBI" id="CHEBI:18420"/>
        <label>1</label>
    </ligand>
</feature>
<dbReference type="GO" id="GO:0050427">
    <property type="term" value="P:3'-phosphoadenosine 5'-phosphosulfate metabolic process"/>
    <property type="evidence" value="ECO:0007669"/>
    <property type="project" value="TreeGrafter"/>
</dbReference>
<dbReference type="Pfam" id="PF00459">
    <property type="entry name" value="Inositol_P"/>
    <property type="match status" value="1"/>
</dbReference>
<keyword evidence="9" id="KW-1185">Reference proteome</keyword>
<feature type="binding site" evidence="6">
    <location>
        <position position="81"/>
    </location>
    <ligand>
        <name>substrate</name>
    </ligand>
</feature>
<feature type="binding site" evidence="6">
    <location>
        <position position="229"/>
    </location>
    <ligand>
        <name>Mg(2+)</name>
        <dbReference type="ChEBI" id="CHEBI:18420"/>
        <label>2</label>
    </ligand>
</feature>
<dbReference type="RefSeq" id="WP_108983571.1">
    <property type="nucleotide sequence ID" value="NZ_BFBR01000001.1"/>
</dbReference>
<dbReference type="SUPFAM" id="SSF56655">
    <property type="entry name" value="Carbohydrate phosphatase"/>
    <property type="match status" value="1"/>
</dbReference>
<dbReference type="InterPro" id="IPR000760">
    <property type="entry name" value="Inositol_monophosphatase-like"/>
</dbReference>
<dbReference type="InterPro" id="IPR020550">
    <property type="entry name" value="Inositol_monophosphatase_CS"/>
</dbReference>
<gene>
    <name evidence="6 8" type="primary">cysQ</name>
    <name evidence="8" type="ORF">PbB2_00372</name>
</gene>
<feature type="binding site" evidence="6">
    <location>
        <position position="101"/>
    </location>
    <ligand>
        <name>Mg(2+)</name>
        <dbReference type="ChEBI" id="CHEBI:18420"/>
        <label>2</label>
    </ligand>
</feature>
<feature type="binding site" evidence="7">
    <location>
        <position position="104"/>
    </location>
    <ligand>
        <name>Mg(2+)</name>
        <dbReference type="ChEBI" id="CHEBI:18420"/>
        <label>1</label>
        <note>catalytic</note>
    </ligand>
</feature>
<evidence type="ECO:0000256" key="3">
    <source>
        <dbReference type="ARBA" id="ARBA00022519"/>
    </source>
</evidence>
<evidence type="ECO:0000256" key="2">
    <source>
        <dbReference type="ARBA" id="ARBA00022475"/>
    </source>
</evidence>
<comment type="caution">
    <text evidence="8">The sequence shown here is derived from an EMBL/GenBank/DDBJ whole genome shotgun (WGS) entry which is preliminary data.</text>
</comment>
<evidence type="ECO:0000313" key="8">
    <source>
        <dbReference type="EMBL" id="GBF56715.1"/>
    </source>
</evidence>
<protein>
    <recommendedName>
        <fullName evidence="6">3'(2'),5'-bisphosphate nucleotidase CysQ</fullName>
        <ecNumber evidence="6">3.1.3.7</ecNumber>
    </recommendedName>
    <alternativeName>
        <fullName evidence="6">3'(2'),5-bisphosphonucleoside 3'(2')-phosphohydrolase</fullName>
    </alternativeName>
    <alternativeName>
        <fullName evidence="6">3'-phosphoadenosine 5'-phosphate phosphatase</fullName>
        <shortName evidence="6">PAP phosphatase</shortName>
    </alternativeName>
</protein>
<sequence>MTILNTNAPAKFSSSQPDPLVLALERLAREAGTAILQIKRAGMGTRMKVDGSPVTEADLAADAVIAKGLARLLPAMPIISEEADCDQPYLDDPHIPFILVDPLDGTREFVTGSSDYTVNIALIVARRPVLGVVHRPEDGLSWVGDLRGLDDGAWQIGPDGVPRSIQTRKAQTPLAVTASHSHLDPQTRNFLERLGPHHLVQRGSSVKFCIIAEGQADFYPRFGPTMEWDTAAGDAVLCAAGGLVLDIDRQPFLYGKLETGCRNGGFFALGDPSLTSILD</sequence>
<feature type="binding site" evidence="7">
    <location>
        <position position="229"/>
    </location>
    <ligand>
        <name>Mg(2+)</name>
        <dbReference type="ChEBI" id="CHEBI:18420"/>
        <label>1</label>
        <note>catalytic</note>
    </ligand>
</feature>
<dbReference type="CDD" id="cd01638">
    <property type="entry name" value="CysQ"/>
    <property type="match status" value="1"/>
</dbReference>
<evidence type="ECO:0000313" key="9">
    <source>
        <dbReference type="Proteomes" id="UP000245086"/>
    </source>
</evidence>
<evidence type="ECO:0000256" key="7">
    <source>
        <dbReference type="PIRSR" id="PIRSR600760-2"/>
    </source>
</evidence>
<feature type="binding site" evidence="7">
    <location>
        <position position="103"/>
    </location>
    <ligand>
        <name>Mg(2+)</name>
        <dbReference type="ChEBI" id="CHEBI:18420"/>
        <label>1</label>
        <note>catalytic</note>
    </ligand>
</feature>
<evidence type="ECO:0000256" key="5">
    <source>
        <dbReference type="ARBA" id="ARBA00023136"/>
    </source>
</evidence>
<dbReference type="GO" id="GO:0000103">
    <property type="term" value="P:sulfate assimilation"/>
    <property type="evidence" value="ECO:0007669"/>
    <property type="project" value="TreeGrafter"/>
</dbReference>
<keyword evidence="6 7" id="KW-0460">Magnesium</keyword>
<dbReference type="PANTHER" id="PTHR43028:SF5">
    <property type="entry name" value="3'(2'),5'-BISPHOSPHATE NUCLEOTIDASE 1"/>
    <property type="match status" value="1"/>
</dbReference>
<keyword evidence="2 6" id="KW-1003">Cell membrane</keyword>
<feature type="binding site" evidence="6">
    <location>
        <position position="104"/>
    </location>
    <ligand>
        <name>Mg(2+)</name>
        <dbReference type="ChEBI" id="CHEBI:18420"/>
        <label>2</label>
    </ligand>
</feature>
<dbReference type="InterPro" id="IPR050725">
    <property type="entry name" value="CysQ/Inositol_MonoPase"/>
</dbReference>
<evidence type="ECO:0000256" key="1">
    <source>
        <dbReference type="ARBA" id="ARBA00005289"/>
    </source>
</evidence>
<dbReference type="EC" id="3.1.3.7" evidence="6"/>
<keyword evidence="3 6" id="KW-0997">Cell inner membrane</keyword>
<feature type="binding site" evidence="6">
    <location>
        <position position="229"/>
    </location>
    <ligand>
        <name>substrate</name>
    </ligand>
</feature>
<dbReference type="Gene3D" id="3.30.540.10">
    <property type="entry name" value="Fructose-1,6-Bisphosphatase, subunit A, domain 1"/>
    <property type="match status" value="1"/>
</dbReference>
<dbReference type="GO" id="GO:0000287">
    <property type="term" value="F:magnesium ion binding"/>
    <property type="evidence" value="ECO:0007669"/>
    <property type="project" value="UniProtKB-UniRule"/>
</dbReference>
<dbReference type="Proteomes" id="UP000245086">
    <property type="component" value="Unassembled WGS sequence"/>
</dbReference>
<feature type="binding site" evidence="7">
    <location>
        <position position="101"/>
    </location>
    <ligand>
        <name>Mg(2+)</name>
        <dbReference type="ChEBI" id="CHEBI:18420"/>
        <label>1</label>
        <note>catalytic</note>
    </ligand>
</feature>
<dbReference type="NCBIfam" id="TIGR01331">
    <property type="entry name" value="bisphos_cysQ"/>
    <property type="match status" value="1"/>
</dbReference>
<comment type="cofactor">
    <cofactor evidence="6 7">
        <name>Mg(2+)</name>
        <dbReference type="ChEBI" id="CHEBI:18420"/>
    </cofactor>
</comment>
<dbReference type="AlphaFoldDB" id="A0A2P2E6M5"/>